<dbReference type="InterPro" id="IPR000048">
    <property type="entry name" value="IQ_motif_EF-hand-BS"/>
</dbReference>
<dbReference type="VEuPathDB" id="FungiDB:PYU1_G011518"/>
<dbReference type="Gene3D" id="1.20.5.190">
    <property type="match status" value="2"/>
</dbReference>
<dbReference type="EnsemblProtists" id="PYU1_T011544">
    <property type="protein sequence ID" value="PYU1_T011544"/>
    <property type="gene ID" value="PYU1_G011518"/>
</dbReference>
<dbReference type="Gene3D" id="2.20.70.10">
    <property type="match status" value="1"/>
</dbReference>
<feature type="region of interest" description="Disordered" evidence="1">
    <location>
        <begin position="1198"/>
        <end position="1270"/>
    </location>
</feature>
<evidence type="ECO:0000313" key="3">
    <source>
        <dbReference type="EnsemblProtists" id="PYU1_T011544"/>
    </source>
</evidence>
<dbReference type="InParanoid" id="K3X2U5"/>
<dbReference type="InterPro" id="IPR001202">
    <property type="entry name" value="WW_dom"/>
</dbReference>
<dbReference type="eggNOG" id="ENOG502QW92">
    <property type="taxonomic scope" value="Eukaryota"/>
</dbReference>
<dbReference type="SMART" id="SM00456">
    <property type="entry name" value="WW"/>
    <property type="match status" value="1"/>
</dbReference>
<feature type="compositionally biased region" description="Polar residues" evidence="1">
    <location>
        <begin position="1204"/>
        <end position="1217"/>
    </location>
</feature>
<dbReference type="STRING" id="431595.K3X2U5"/>
<feature type="region of interest" description="Disordered" evidence="1">
    <location>
        <begin position="771"/>
        <end position="794"/>
    </location>
</feature>
<reference evidence="4" key="2">
    <citation type="submission" date="2010-04" db="EMBL/GenBank/DDBJ databases">
        <authorList>
            <person name="Buell R."/>
            <person name="Hamilton J."/>
            <person name="Hostetler J."/>
        </authorList>
    </citation>
    <scope>NUCLEOTIDE SEQUENCE [LARGE SCALE GENOMIC DNA]</scope>
    <source>
        <strain evidence="4">DAOM:BR144</strain>
    </source>
</reference>
<keyword evidence="4" id="KW-1185">Reference proteome</keyword>
<dbReference type="HOGENOM" id="CLU_264055_0_0_1"/>
<evidence type="ECO:0000259" key="2">
    <source>
        <dbReference type="PROSITE" id="PS50020"/>
    </source>
</evidence>
<dbReference type="EMBL" id="GL376571">
    <property type="status" value="NOT_ANNOTATED_CDS"/>
    <property type="molecule type" value="Genomic_DNA"/>
</dbReference>
<dbReference type="SUPFAM" id="SSF51045">
    <property type="entry name" value="WW domain"/>
    <property type="match status" value="1"/>
</dbReference>
<sequence>MALPSRKNWDLTHLATKYPWLRVDSETIEEFRSPFQWVDAPAPRTQQNPGKQRGHGHTQQRGASSKHEDEDGGSSSDSGEDDDERFSLSERHDSALLFETIQYDVDLLKQRDKTRKKKARIEEKRKQKHNILSLSFPVLLKANSMATNQHPDGALAMRYTKQLHDLADAERKLKELVTSQIEAEKAKLPLSFLFERNLDRTYCKEQSVRTITSIFTRLQHRMLCAAFERWHVFLLGLQKEDRKQAAFQRSQMQALALFDKLANDAYIGTLDCALHRWRQITHEIVYEEQRHAATVIQMRFRQRHAKALLAGFNRVALDKEFKRKVEIQQLLKFEAYGTAMRWSTLRNGFNLLLQNICARRIQFFFRRIMLRKRIQRRVERNHAAIRIQSPWRRKLARKELARRKELFRIHQELKAHSATVIQRHVRGFLAKAALARRQTWQSNKNQRALDIQRCWRKYRQRVELYHRFEVRRQILDAEIARLAQLRYEAMREAAARDIQRVFHGFQGRSTQAGDATKADMDPRHIGAKRVTRIRELKAREELLTKNAALLIQKRARGMDARKVTLLLRQAMQLVELEQSRQYRDSSRESSPLLQFMTEHYLHGGGRQDVVQHFTNAQCVWLEDHIRTAQAQIAKEDHAIVFLQRMYRGFVARVDYVVKKMQAIKRRELETAMAIKLQRVTRGFLTRRHVVRMRQKQKLGTIKLAYIRERKWKEDELMWREQYQREQMELQLRKVKVMELKMKEAKRDAELAKWRAEAAAFKKQELQAQHDLEKQQRKMLKESKANNTSDSSMELEEGWTELHDACENVYYYNETTFESVWDRPVKKNMPATKDKTSPTNASPPSIGPEDTAISSQKEVQDQSDAVPDGNCWKCRTAVATKECLDCHDSLQRHYCAPCFLLEHHTFPDDTGAKQRHDFRVLIKVKQQSHCLSLACKTKKGGANLATYYCEACPTIVSSTTPAVDAGVQTSLPGDLAAATRTQASAKGCFFCEECFPAAHESAQVAVHVASASLHFRAGAIMCCDCSARVGTRLCEQCDEEFCSQCFDRIHLQSQKKRDHVWALIEILKDELTSAKDVYCIECDRHKCTRLCNLCGDGFCDSCFVTAHDKGKKRQHTWIAWESFAQVGDWLEIFDEKANATIFFNIETKESATKQPFVLKSGAERHQLQFHEREQLQKRKELELESEIIQLKEKLHEMQEREALTQRPQSRNLRSSGTTRAEGKPDAASSDASGSENPTKKRGLFGNLFSRKQKANKATIIDGLTPEERKRQ</sequence>
<reference evidence="3" key="3">
    <citation type="submission" date="2015-02" db="UniProtKB">
        <authorList>
            <consortium name="EnsemblProtists"/>
        </authorList>
    </citation>
    <scope>IDENTIFICATION</scope>
    <source>
        <strain evidence="3">DAOM BR144</strain>
    </source>
</reference>
<evidence type="ECO:0000256" key="1">
    <source>
        <dbReference type="SAM" id="MobiDB-lite"/>
    </source>
</evidence>
<feature type="region of interest" description="Disordered" evidence="1">
    <location>
        <begin position="34"/>
        <end position="89"/>
    </location>
</feature>
<dbReference type="Pfam" id="PF00612">
    <property type="entry name" value="IQ"/>
    <property type="match status" value="4"/>
</dbReference>
<feature type="region of interest" description="Disordered" evidence="1">
    <location>
        <begin position="827"/>
        <end position="862"/>
    </location>
</feature>
<dbReference type="SMART" id="SM00015">
    <property type="entry name" value="IQ"/>
    <property type="match status" value="8"/>
</dbReference>
<accession>K3X2U5</accession>
<protein>
    <recommendedName>
        <fullName evidence="2">WW domain-containing protein</fullName>
    </recommendedName>
</protein>
<dbReference type="PROSITE" id="PS50020">
    <property type="entry name" value="WW_DOMAIN_2"/>
    <property type="match status" value="1"/>
</dbReference>
<dbReference type="InterPro" id="IPR036020">
    <property type="entry name" value="WW_dom_sf"/>
</dbReference>
<dbReference type="PROSITE" id="PS50096">
    <property type="entry name" value="IQ"/>
    <property type="match status" value="6"/>
</dbReference>
<feature type="domain" description="WW" evidence="2">
    <location>
        <begin position="792"/>
        <end position="825"/>
    </location>
</feature>
<organism evidence="3 4">
    <name type="scientific">Globisporangium ultimum (strain ATCC 200006 / CBS 805.95 / DAOM BR144)</name>
    <name type="common">Pythium ultimum</name>
    <dbReference type="NCBI Taxonomy" id="431595"/>
    <lineage>
        <taxon>Eukaryota</taxon>
        <taxon>Sar</taxon>
        <taxon>Stramenopiles</taxon>
        <taxon>Oomycota</taxon>
        <taxon>Peronosporomycetes</taxon>
        <taxon>Pythiales</taxon>
        <taxon>Pythiaceae</taxon>
        <taxon>Globisporangium</taxon>
    </lineage>
</organism>
<evidence type="ECO:0000313" key="4">
    <source>
        <dbReference type="Proteomes" id="UP000019132"/>
    </source>
</evidence>
<dbReference type="AlphaFoldDB" id="K3X2U5"/>
<dbReference type="Proteomes" id="UP000019132">
    <property type="component" value="Unassembled WGS sequence"/>
</dbReference>
<reference evidence="4" key="1">
    <citation type="journal article" date="2010" name="Genome Biol.">
        <title>Genome sequence of the necrotrophic plant pathogen Pythium ultimum reveals original pathogenicity mechanisms and effector repertoire.</title>
        <authorList>
            <person name="Levesque C.A."/>
            <person name="Brouwer H."/>
            <person name="Cano L."/>
            <person name="Hamilton J.P."/>
            <person name="Holt C."/>
            <person name="Huitema E."/>
            <person name="Raffaele S."/>
            <person name="Robideau G.P."/>
            <person name="Thines M."/>
            <person name="Win J."/>
            <person name="Zerillo M.M."/>
            <person name="Beakes G.W."/>
            <person name="Boore J.L."/>
            <person name="Busam D."/>
            <person name="Dumas B."/>
            <person name="Ferriera S."/>
            <person name="Fuerstenberg S.I."/>
            <person name="Gachon C.M."/>
            <person name="Gaulin E."/>
            <person name="Govers F."/>
            <person name="Grenville-Briggs L."/>
            <person name="Horner N."/>
            <person name="Hostetler J."/>
            <person name="Jiang R.H."/>
            <person name="Johnson J."/>
            <person name="Krajaejun T."/>
            <person name="Lin H."/>
            <person name="Meijer H.J."/>
            <person name="Moore B."/>
            <person name="Morris P."/>
            <person name="Phuntmart V."/>
            <person name="Puiu D."/>
            <person name="Shetty J."/>
            <person name="Stajich J.E."/>
            <person name="Tripathy S."/>
            <person name="Wawra S."/>
            <person name="van West P."/>
            <person name="Whitty B.R."/>
            <person name="Coutinho P.M."/>
            <person name="Henrissat B."/>
            <person name="Martin F."/>
            <person name="Thomas P.D."/>
            <person name="Tyler B.M."/>
            <person name="De Vries R.P."/>
            <person name="Kamoun S."/>
            <person name="Yandell M."/>
            <person name="Tisserat N."/>
            <person name="Buell C.R."/>
        </authorList>
    </citation>
    <scope>NUCLEOTIDE SEQUENCE</scope>
    <source>
        <strain evidence="4">DAOM:BR144</strain>
    </source>
</reference>
<proteinExistence type="predicted"/>
<dbReference type="OMA" id="YSCRAAR"/>
<feature type="compositionally biased region" description="Basic and acidic residues" evidence="1">
    <location>
        <begin position="771"/>
        <end position="783"/>
    </location>
</feature>
<dbReference type="CDD" id="cd00201">
    <property type="entry name" value="WW"/>
    <property type="match status" value="1"/>
</dbReference>
<name>K3X2U5_GLOUD</name>